<dbReference type="InterPro" id="IPR013761">
    <property type="entry name" value="SAM/pointed_sf"/>
</dbReference>
<comment type="caution">
    <text evidence="2">The sequence shown here is derived from an EMBL/GenBank/DDBJ whole genome shotgun (WGS) entry which is preliminary data.</text>
</comment>
<dbReference type="Gene3D" id="1.10.150.50">
    <property type="entry name" value="Transcription Factor, Ets-1"/>
    <property type="match status" value="1"/>
</dbReference>
<name>A0AAW2YLF3_9EUKA</name>
<feature type="domain" description="SAM" evidence="1">
    <location>
        <begin position="36"/>
        <end position="73"/>
    </location>
</feature>
<organism evidence="2 3">
    <name type="scientific">Acrasis kona</name>
    <dbReference type="NCBI Taxonomy" id="1008807"/>
    <lineage>
        <taxon>Eukaryota</taxon>
        <taxon>Discoba</taxon>
        <taxon>Heterolobosea</taxon>
        <taxon>Tetramitia</taxon>
        <taxon>Eutetramitia</taxon>
        <taxon>Acrasidae</taxon>
        <taxon>Acrasis</taxon>
    </lineage>
</organism>
<proteinExistence type="predicted"/>
<dbReference type="Pfam" id="PF18016">
    <property type="entry name" value="SAM_3"/>
    <property type="match status" value="1"/>
</dbReference>
<dbReference type="Proteomes" id="UP001431209">
    <property type="component" value="Unassembled WGS sequence"/>
</dbReference>
<accession>A0AAW2YLF3</accession>
<reference evidence="2 3" key="1">
    <citation type="submission" date="2024-03" db="EMBL/GenBank/DDBJ databases">
        <title>The Acrasis kona genome and developmental transcriptomes reveal deep origins of eukaryotic multicellular pathways.</title>
        <authorList>
            <person name="Sheikh S."/>
            <person name="Fu C.-J."/>
            <person name="Brown M.W."/>
            <person name="Baldauf S.L."/>
        </authorList>
    </citation>
    <scope>NUCLEOTIDE SEQUENCE [LARGE SCALE GENOMIC DNA]</scope>
    <source>
        <strain evidence="2 3">ATCC MYA-3509</strain>
    </source>
</reference>
<evidence type="ECO:0000313" key="3">
    <source>
        <dbReference type="Proteomes" id="UP001431209"/>
    </source>
</evidence>
<protein>
    <recommendedName>
        <fullName evidence="1">SAM domain-containing protein</fullName>
    </recommendedName>
</protein>
<sequence>RNEPYDHVKKIRLGGGGQRKTPVQEQAFNHVKLLNQEELSKWLREKEISNNTIEALQGMQGRVFVRMNRKILEDRSLSEEQIIDIQCVLEDFLGVCLK</sequence>
<dbReference type="AlphaFoldDB" id="A0AAW2YLF3"/>
<keyword evidence="3" id="KW-1185">Reference proteome</keyword>
<dbReference type="EMBL" id="JAOPGA020000108">
    <property type="protein sequence ID" value="KAL0476872.1"/>
    <property type="molecule type" value="Genomic_DNA"/>
</dbReference>
<evidence type="ECO:0000259" key="1">
    <source>
        <dbReference type="Pfam" id="PF18016"/>
    </source>
</evidence>
<dbReference type="InterPro" id="IPR041418">
    <property type="entry name" value="SAM_3"/>
</dbReference>
<gene>
    <name evidence="2" type="ORF">AKO1_005628</name>
</gene>
<feature type="non-terminal residue" evidence="2">
    <location>
        <position position="1"/>
    </location>
</feature>
<evidence type="ECO:0000313" key="2">
    <source>
        <dbReference type="EMBL" id="KAL0476872.1"/>
    </source>
</evidence>